<evidence type="ECO:0000313" key="2">
    <source>
        <dbReference type="EMBL" id="KIL79048.1"/>
    </source>
</evidence>
<evidence type="ECO:0000256" key="1">
    <source>
        <dbReference type="SAM" id="Phobius"/>
    </source>
</evidence>
<accession>A0ABR5AWD8</accession>
<protein>
    <submittedName>
        <fullName evidence="2">Uncharacterized protein</fullName>
    </submittedName>
</protein>
<sequence>MFVMGAVILLAATLLLTKHVKHSKMFAFFYAISLASASAALASPFMIGGWEGMGVMMIISFIGFAALIGMFIVLSASQRRNM</sequence>
<comment type="caution">
    <text evidence="2">The sequence shown here is derived from an EMBL/GenBank/DDBJ whole genome shotgun (WGS) entry which is preliminary data.</text>
</comment>
<keyword evidence="1" id="KW-1133">Transmembrane helix</keyword>
<keyword evidence="3" id="KW-1185">Reference proteome</keyword>
<proteinExistence type="predicted"/>
<dbReference type="InterPro" id="IPR025434">
    <property type="entry name" value="YesK-like"/>
</dbReference>
<feature type="transmembrane region" description="Helical" evidence="1">
    <location>
        <begin position="54"/>
        <end position="76"/>
    </location>
</feature>
<feature type="transmembrane region" description="Helical" evidence="1">
    <location>
        <begin position="27"/>
        <end position="47"/>
    </location>
</feature>
<dbReference type="Proteomes" id="UP000031982">
    <property type="component" value="Unassembled WGS sequence"/>
</dbReference>
<dbReference type="Pfam" id="PF14150">
    <property type="entry name" value="YesK"/>
    <property type="match status" value="1"/>
</dbReference>
<keyword evidence="1" id="KW-0812">Transmembrane</keyword>
<dbReference type="RefSeq" id="WP_041096139.1">
    <property type="nucleotide sequence ID" value="NZ_JARTHD010000008.1"/>
</dbReference>
<reference evidence="2 3" key="1">
    <citation type="submission" date="2015-01" db="EMBL/GenBank/DDBJ databases">
        <title>Genome Assembly of Bacillus badius MTCC 1458.</title>
        <authorList>
            <person name="Verma A."/>
            <person name="Khatri I."/>
            <person name="Mual P."/>
            <person name="Subramanian S."/>
            <person name="Krishnamurthi S."/>
        </authorList>
    </citation>
    <scope>NUCLEOTIDE SEQUENCE [LARGE SCALE GENOMIC DNA]</scope>
    <source>
        <strain evidence="2 3">MTCC 1458</strain>
    </source>
</reference>
<keyword evidence="1" id="KW-0472">Membrane</keyword>
<evidence type="ECO:0000313" key="3">
    <source>
        <dbReference type="Proteomes" id="UP000031982"/>
    </source>
</evidence>
<dbReference type="EMBL" id="JXLP01000005">
    <property type="protein sequence ID" value="KIL79048.1"/>
    <property type="molecule type" value="Genomic_DNA"/>
</dbReference>
<name>A0ABR5AWD8_BACBA</name>
<organism evidence="2 3">
    <name type="scientific">Bacillus badius</name>
    <dbReference type="NCBI Taxonomy" id="1455"/>
    <lineage>
        <taxon>Bacteria</taxon>
        <taxon>Bacillati</taxon>
        <taxon>Bacillota</taxon>
        <taxon>Bacilli</taxon>
        <taxon>Bacillales</taxon>
        <taxon>Bacillaceae</taxon>
        <taxon>Pseudobacillus</taxon>
    </lineage>
</organism>
<gene>
    <name evidence="2" type="ORF">SD77_3849</name>
</gene>